<evidence type="ECO:0000256" key="2">
    <source>
        <dbReference type="ARBA" id="ARBA00023125"/>
    </source>
</evidence>
<dbReference type="GO" id="GO:0045892">
    <property type="term" value="P:negative regulation of DNA-templated transcription"/>
    <property type="evidence" value="ECO:0007669"/>
    <property type="project" value="InterPro"/>
</dbReference>
<dbReference type="PANTHER" id="PTHR33164:SF13">
    <property type="entry name" value="4-HYDROXYPHENYLACETATE CATABOLISM PROTEIN"/>
    <property type="match status" value="1"/>
</dbReference>
<name>A0A850QJQ2_9BURK</name>
<dbReference type="SUPFAM" id="SSF46785">
    <property type="entry name" value="Winged helix' DNA-binding domain"/>
    <property type="match status" value="1"/>
</dbReference>
<feature type="domain" description="HTH marR-type" evidence="4">
    <location>
        <begin position="7"/>
        <end position="139"/>
    </location>
</feature>
<dbReference type="InterPro" id="IPR036390">
    <property type="entry name" value="WH_DNA-bd_sf"/>
</dbReference>
<keyword evidence="1" id="KW-0805">Transcription regulation</keyword>
<dbReference type="SMART" id="SM00347">
    <property type="entry name" value="HTH_MARR"/>
    <property type="match status" value="1"/>
</dbReference>
<evidence type="ECO:0000313" key="5">
    <source>
        <dbReference type="EMBL" id="NVO79309.1"/>
    </source>
</evidence>
<dbReference type="PROSITE" id="PS50995">
    <property type="entry name" value="HTH_MARR_2"/>
    <property type="match status" value="1"/>
</dbReference>
<organism evidence="5 6">
    <name type="scientific">Undibacterium oligocarboniphilum</name>
    <dbReference type="NCBI Taxonomy" id="666702"/>
    <lineage>
        <taxon>Bacteria</taxon>
        <taxon>Pseudomonadati</taxon>
        <taxon>Pseudomonadota</taxon>
        <taxon>Betaproteobacteria</taxon>
        <taxon>Burkholderiales</taxon>
        <taxon>Oxalobacteraceae</taxon>
        <taxon>Undibacterium</taxon>
    </lineage>
</organism>
<protein>
    <submittedName>
        <fullName evidence="5">Homoprotocatechuate degradation operon regulator HpaR</fullName>
    </submittedName>
</protein>
<keyword evidence="3" id="KW-0804">Transcription</keyword>
<dbReference type="PANTHER" id="PTHR33164">
    <property type="entry name" value="TRANSCRIPTIONAL REGULATOR, MARR FAMILY"/>
    <property type="match status" value="1"/>
</dbReference>
<dbReference type="InterPro" id="IPR000835">
    <property type="entry name" value="HTH_MarR-typ"/>
</dbReference>
<comment type="caution">
    <text evidence="5">The sequence shown here is derived from an EMBL/GenBank/DDBJ whole genome shotgun (WGS) entry which is preliminary data.</text>
</comment>
<dbReference type="InterPro" id="IPR036388">
    <property type="entry name" value="WH-like_DNA-bd_sf"/>
</dbReference>
<dbReference type="RefSeq" id="WP_176804858.1">
    <property type="nucleotide sequence ID" value="NZ_JABXYJ010000012.1"/>
</dbReference>
<dbReference type="NCBIfam" id="TIGR02337">
    <property type="entry name" value="HpaR"/>
    <property type="match status" value="1"/>
</dbReference>
<dbReference type="PROSITE" id="PS01117">
    <property type="entry name" value="HTH_MARR_1"/>
    <property type="match status" value="1"/>
</dbReference>
<keyword evidence="2" id="KW-0238">DNA-binding</keyword>
<dbReference type="GO" id="GO:0006950">
    <property type="term" value="P:response to stress"/>
    <property type="evidence" value="ECO:0007669"/>
    <property type="project" value="TreeGrafter"/>
</dbReference>
<sequence length="149" mass="17186">MKHRIANRNLPQLFLKARANLMCHFRPIISKFGLTDQQWRILRVLDEHAQAEPRELCELCQISSPSMAGVLKRMEELDLIRRSAVTGDQRRVMIALSAHGDALMAEMAPLIDAQYRHIEEAYGLSAIENLIMALEQFNQVREQDVRHIL</sequence>
<dbReference type="Proteomes" id="UP000588051">
    <property type="component" value="Unassembled WGS sequence"/>
</dbReference>
<dbReference type="InterPro" id="IPR023187">
    <property type="entry name" value="Tscrpt_reg_MarR-type_CS"/>
</dbReference>
<gene>
    <name evidence="5" type="primary">hpaR</name>
    <name evidence="5" type="ORF">HV832_15935</name>
</gene>
<dbReference type="Gene3D" id="1.10.10.10">
    <property type="entry name" value="Winged helix-like DNA-binding domain superfamily/Winged helix DNA-binding domain"/>
    <property type="match status" value="1"/>
</dbReference>
<evidence type="ECO:0000313" key="6">
    <source>
        <dbReference type="Proteomes" id="UP000588051"/>
    </source>
</evidence>
<accession>A0A850QJQ2</accession>
<reference evidence="5 6" key="1">
    <citation type="submission" date="2020-06" db="EMBL/GenBank/DDBJ databases">
        <authorList>
            <person name="Qiu C."/>
            <person name="Liu Z."/>
        </authorList>
    </citation>
    <scope>NUCLEOTIDE SEQUENCE [LARGE SCALE GENOMIC DNA]</scope>
    <source>
        <strain evidence="5 6">EM 1</strain>
    </source>
</reference>
<dbReference type="EMBL" id="JABXYJ010000012">
    <property type="protein sequence ID" value="NVO79309.1"/>
    <property type="molecule type" value="Genomic_DNA"/>
</dbReference>
<keyword evidence="6" id="KW-1185">Reference proteome</keyword>
<evidence type="ECO:0000256" key="1">
    <source>
        <dbReference type="ARBA" id="ARBA00023015"/>
    </source>
</evidence>
<proteinExistence type="predicted"/>
<dbReference type="InterPro" id="IPR039422">
    <property type="entry name" value="MarR/SlyA-like"/>
</dbReference>
<dbReference type="InterPro" id="IPR012712">
    <property type="entry name" value="HpaR/FarR"/>
</dbReference>
<dbReference type="GO" id="GO:0003677">
    <property type="term" value="F:DNA binding"/>
    <property type="evidence" value="ECO:0007669"/>
    <property type="project" value="UniProtKB-KW"/>
</dbReference>
<evidence type="ECO:0000259" key="4">
    <source>
        <dbReference type="PROSITE" id="PS50995"/>
    </source>
</evidence>
<evidence type="ECO:0000256" key="3">
    <source>
        <dbReference type="ARBA" id="ARBA00023163"/>
    </source>
</evidence>
<dbReference type="AlphaFoldDB" id="A0A850QJQ2"/>
<dbReference type="Pfam" id="PF12802">
    <property type="entry name" value="MarR_2"/>
    <property type="match status" value="1"/>
</dbReference>
<dbReference type="GO" id="GO:0003700">
    <property type="term" value="F:DNA-binding transcription factor activity"/>
    <property type="evidence" value="ECO:0007669"/>
    <property type="project" value="InterPro"/>
</dbReference>